<dbReference type="InterPro" id="IPR044817">
    <property type="entry name" value="SBP-like"/>
</dbReference>
<dbReference type="PANTHER" id="PTHR31251:SF108">
    <property type="entry name" value="SQUAMOSA PROMOTER-BINDING-LIKE PROTEIN 7"/>
    <property type="match status" value="1"/>
</dbReference>
<proteinExistence type="predicted"/>
<evidence type="ECO:0000256" key="3">
    <source>
        <dbReference type="ARBA" id="ARBA00022833"/>
    </source>
</evidence>
<dbReference type="SUPFAM" id="SSF103612">
    <property type="entry name" value="SBT domain"/>
    <property type="match status" value="1"/>
</dbReference>
<evidence type="ECO:0000256" key="2">
    <source>
        <dbReference type="ARBA" id="ARBA00022771"/>
    </source>
</evidence>
<dbReference type="STRING" id="35608.A0A2U1L7N9"/>
<evidence type="ECO:0000256" key="5">
    <source>
        <dbReference type="SAM" id="MobiDB-lite"/>
    </source>
</evidence>
<accession>A0A2U1L7N9</accession>
<keyword evidence="8" id="KW-1185">Reference proteome</keyword>
<feature type="region of interest" description="Disordered" evidence="5">
    <location>
        <begin position="1"/>
        <end position="23"/>
    </location>
</feature>
<dbReference type="GO" id="GO:0003677">
    <property type="term" value="F:DNA binding"/>
    <property type="evidence" value="ECO:0007669"/>
    <property type="project" value="InterPro"/>
</dbReference>
<dbReference type="OrthoDB" id="514967at2759"/>
<dbReference type="EMBL" id="PKPP01010992">
    <property type="protein sequence ID" value="PWA45006.1"/>
    <property type="molecule type" value="Genomic_DNA"/>
</dbReference>
<dbReference type="Proteomes" id="UP000245207">
    <property type="component" value="Unassembled WGS sequence"/>
</dbReference>
<organism evidence="7 8">
    <name type="scientific">Artemisia annua</name>
    <name type="common">Sweet wormwood</name>
    <dbReference type="NCBI Taxonomy" id="35608"/>
    <lineage>
        <taxon>Eukaryota</taxon>
        <taxon>Viridiplantae</taxon>
        <taxon>Streptophyta</taxon>
        <taxon>Embryophyta</taxon>
        <taxon>Tracheophyta</taxon>
        <taxon>Spermatophyta</taxon>
        <taxon>Magnoliopsida</taxon>
        <taxon>eudicotyledons</taxon>
        <taxon>Gunneridae</taxon>
        <taxon>Pentapetalae</taxon>
        <taxon>asterids</taxon>
        <taxon>campanulids</taxon>
        <taxon>Asterales</taxon>
        <taxon>Asteraceae</taxon>
        <taxon>Asteroideae</taxon>
        <taxon>Anthemideae</taxon>
        <taxon>Artemisiinae</taxon>
        <taxon>Artemisia</taxon>
    </lineage>
</organism>
<evidence type="ECO:0000259" key="6">
    <source>
        <dbReference type="PROSITE" id="PS51141"/>
    </source>
</evidence>
<dbReference type="Pfam" id="PF03110">
    <property type="entry name" value="SBP"/>
    <property type="match status" value="1"/>
</dbReference>
<dbReference type="InterPro" id="IPR036893">
    <property type="entry name" value="SBP_sf"/>
</dbReference>
<evidence type="ECO:0000313" key="7">
    <source>
        <dbReference type="EMBL" id="PWA45006.1"/>
    </source>
</evidence>
<dbReference type="InterPro" id="IPR004333">
    <property type="entry name" value="SBP_dom"/>
</dbReference>
<feature type="region of interest" description="Disordered" evidence="5">
    <location>
        <begin position="44"/>
        <end position="68"/>
    </location>
</feature>
<evidence type="ECO:0000313" key="8">
    <source>
        <dbReference type="Proteomes" id="UP000245207"/>
    </source>
</evidence>
<keyword evidence="1" id="KW-0479">Metal-binding</keyword>
<sequence>MPPPPSTTHHRRNLSADPTPSTSIHEISTHFTNLYLNHKASTSITLTKSQSQRTRPNPHYTKEENDPQRETIKKAIVISKKKPMKDNNKGYVYLMSQNEEMRTRLKIGYGIRRRSFGCSLESEVSEFLVFNGVKVVAADMPPFMQVHAVDVTRKTHDSLEKFTAKTLALTLKKVSAKSTSSEAAREESFLAGEEHSTIQGSACVQNIHGDSIPSLGVCGETQIDDDREKGTQTPSDGEDKTDFSSMCPTGRISFKLYDWNPAEFPRRLRHQIFQWLGSMPVELEGYIRPGCIILTFFIAMPRFMWVKLNEDPVVCIYDLLALPKNMLLRRDTFYINLNSMIFSVMRGGRSVIKIEAGEKAPKLHYVQPTCFKAGKPINFLACGSNLLQPRLRFLVSFAGKYMKNEVRVSPLHTQSEASITNFNHQFLSICVPYTELDVFGPGFIEVENESGVSNFIPILVADEEVCSEIKIMQMKYCSRLYARDSESTSTTKSCEVHVNKFSEMLVDIAWLLKQPFVEDMECAMMSWQLQRFSFVLKFLMEYESTVVLRKVLDLVKMKMNKNSGIIEADSEFQGTVNYATEVINQQLERKPNLDLLPRDQDMVRAESMQIPSAGHKSEHVALLNGDCATSVMPYTEPPEKPFNRMFTYNAIRLFMSCPLILAVAMIAICFGPCSAVVQQLEFGTRQLLPMDDQDINNLHASSSNSNVRKHDPRMACSSYLAAGQIACACPELDAQLEAEEEEKEKQKSKTTKMTFTNAIMKKCQVPGCKADISELKGYHKRHRVCLTCANASNVVIDGIHKRYCQQCGNVLTSMYSSMGCHMIYNTCSIEVMALRKFMLRTCCLSGVI</sequence>
<protein>
    <submittedName>
        <fullName evidence="7">SBP-like protein</fullName>
    </submittedName>
</protein>
<feature type="compositionally biased region" description="Polar residues" evidence="5">
    <location>
        <begin position="44"/>
        <end position="55"/>
    </location>
</feature>
<reference evidence="7 8" key="1">
    <citation type="journal article" date="2018" name="Mol. Plant">
        <title>The genome of Artemisia annua provides insight into the evolution of Asteraceae family and artemisinin biosynthesis.</title>
        <authorList>
            <person name="Shen Q."/>
            <person name="Zhang L."/>
            <person name="Liao Z."/>
            <person name="Wang S."/>
            <person name="Yan T."/>
            <person name="Shi P."/>
            <person name="Liu M."/>
            <person name="Fu X."/>
            <person name="Pan Q."/>
            <person name="Wang Y."/>
            <person name="Lv Z."/>
            <person name="Lu X."/>
            <person name="Zhang F."/>
            <person name="Jiang W."/>
            <person name="Ma Y."/>
            <person name="Chen M."/>
            <person name="Hao X."/>
            <person name="Li L."/>
            <person name="Tang Y."/>
            <person name="Lv G."/>
            <person name="Zhou Y."/>
            <person name="Sun X."/>
            <person name="Brodelius P.E."/>
            <person name="Rose J.K.C."/>
            <person name="Tang K."/>
        </authorList>
    </citation>
    <scope>NUCLEOTIDE SEQUENCE [LARGE SCALE GENOMIC DNA]</scope>
    <source>
        <strain evidence="8">cv. Huhao1</strain>
        <tissue evidence="7">Leaf</tissue>
    </source>
</reference>
<dbReference type="AlphaFoldDB" id="A0A2U1L7N9"/>
<keyword evidence="2 4" id="KW-0863">Zinc-finger</keyword>
<comment type="caution">
    <text evidence="7">The sequence shown here is derived from an EMBL/GenBank/DDBJ whole genome shotgun (WGS) entry which is preliminary data.</text>
</comment>
<evidence type="ECO:0000256" key="1">
    <source>
        <dbReference type="ARBA" id="ARBA00022723"/>
    </source>
</evidence>
<gene>
    <name evidence="7" type="ORF">CTI12_AA521350</name>
</gene>
<feature type="region of interest" description="Disordered" evidence="5">
    <location>
        <begin position="218"/>
        <end position="244"/>
    </location>
</feature>
<dbReference type="GO" id="GO:0008270">
    <property type="term" value="F:zinc ion binding"/>
    <property type="evidence" value="ECO:0007669"/>
    <property type="project" value="UniProtKB-KW"/>
</dbReference>
<dbReference type="Pfam" id="PF26102">
    <property type="entry name" value="Ig_SPL7"/>
    <property type="match status" value="1"/>
</dbReference>
<evidence type="ECO:0000256" key="4">
    <source>
        <dbReference type="PROSITE-ProRule" id="PRU00470"/>
    </source>
</evidence>
<name>A0A2U1L7N9_ARTAN</name>
<dbReference type="PROSITE" id="PS51141">
    <property type="entry name" value="ZF_SBP"/>
    <property type="match status" value="1"/>
</dbReference>
<keyword evidence="3" id="KW-0862">Zinc</keyword>
<dbReference type="PANTHER" id="PTHR31251">
    <property type="entry name" value="SQUAMOSA PROMOTER-BINDING-LIKE PROTEIN 4"/>
    <property type="match status" value="1"/>
</dbReference>
<feature type="domain" description="SBP-type" evidence="6">
    <location>
        <begin position="760"/>
        <end position="837"/>
    </location>
</feature>
<dbReference type="Gene3D" id="4.10.1100.10">
    <property type="entry name" value="Transcription factor, SBP-box domain"/>
    <property type="match status" value="1"/>
</dbReference>
<dbReference type="GO" id="GO:0005634">
    <property type="term" value="C:nucleus"/>
    <property type="evidence" value="ECO:0007669"/>
    <property type="project" value="InterPro"/>
</dbReference>